<feature type="region of interest" description="Disordered" evidence="1">
    <location>
        <begin position="49"/>
        <end position="166"/>
    </location>
</feature>
<evidence type="ECO:0000313" key="2">
    <source>
        <dbReference type="EMBL" id="KAJ2780802.1"/>
    </source>
</evidence>
<protein>
    <submittedName>
        <fullName evidence="2">Uncharacterized protein</fullName>
    </submittedName>
</protein>
<dbReference type="PANTHER" id="PTHR14778:SF2">
    <property type="entry name" value="KINETOCHORE-ASSOCIATED PROTEIN DSN1 HOMOLOG"/>
    <property type="match status" value="1"/>
</dbReference>
<evidence type="ECO:0000256" key="1">
    <source>
        <dbReference type="SAM" id="MobiDB-lite"/>
    </source>
</evidence>
<feature type="compositionally biased region" description="Low complexity" evidence="1">
    <location>
        <begin position="127"/>
        <end position="138"/>
    </location>
</feature>
<dbReference type="GO" id="GO:0051301">
    <property type="term" value="P:cell division"/>
    <property type="evidence" value="ECO:0007669"/>
    <property type="project" value="InterPro"/>
</dbReference>
<feature type="region of interest" description="Disordered" evidence="1">
    <location>
        <begin position="1"/>
        <end position="20"/>
    </location>
</feature>
<dbReference type="EMBL" id="JANBUM010000235">
    <property type="protein sequence ID" value="KAJ2780802.1"/>
    <property type="molecule type" value="Genomic_DNA"/>
</dbReference>
<dbReference type="Proteomes" id="UP001140172">
    <property type="component" value="Unassembled WGS sequence"/>
</dbReference>
<dbReference type="AlphaFoldDB" id="A0A9W8HF95"/>
<sequence>MALFQPQSAGVLAPSGRGNDNGFVFRRGRNVAALSSKAARLLAAATLAAGRHSENQRPPANAAAAATPPAKKRPLAPQPAGSRLDFPEPKRRLTQRADERPADISVPVQRPPQPTPLKPRTRTPMLAGTAPAAAAGRPVGRRKSTLGGRRRSTFSMRGKRASSIGGGFKAVPHASVGSSDFFRHISPELPEPVRLRQLLAWCARRAPPPSAAWPSGLPAGVQKLLGDALREATDDMHSAFEKEAIVTSWYHRPVDADEHEQRPMGAHPENEANARAREALQVRIDALRAEERAWVDELKRASAAHARCLDRLPRPVRDLSARPADGCLAEPLLARGAGAADWHAALASDGSAADPGLLAYAESRAAIDTEVLAADRDVARALDDLQVLLDAFHLDVHRAGQKHVRAAERSQRVAADLGFALAQRRARAAAVPGLADPAMVPQKHQAGGGHDPTRDLLRTLAAATARRS</sequence>
<dbReference type="GO" id="GO:0007059">
    <property type="term" value="P:chromosome segregation"/>
    <property type="evidence" value="ECO:0007669"/>
    <property type="project" value="InterPro"/>
</dbReference>
<proteinExistence type="predicted"/>
<dbReference type="GO" id="GO:0000444">
    <property type="term" value="C:MIS12/MIND type complex"/>
    <property type="evidence" value="ECO:0007669"/>
    <property type="project" value="InterPro"/>
</dbReference>
<dbReference type="Pfam" id="PF08202">
    <property type="entry name" value="MIS13"/>
    <property type="match status" value="1"/>
</dbReference>
<name>A0A9W8HF95_9FUNG</name>
<gene>
    <name evidence="2" type="ORF">GGI15_003418</name>
</gene>
<organism evidence="2 3">
    <name type="scientific">Coemansia interrupta</name>
    <dbReference type="NCBI Taxonomy" id="1126814"/>
    <lineage>
        <taxon>Eukaryota</taxon>
        <taxon>Fungi</taxon>
        <taxon>Fungi incertae sedis</taxon>
        <taxon>Zoopagomycota</taxon>
        <taxon>Kickxellomycotina</taxon>
        <taxon>Kickxellomycetes</taxon>
        <taxon>Kickxellales</taxon>
        <taxon>Kickxellaceae</taxon>
        <taxon>Coemansia</taxon>
    </lineage>
</organism>
<feature type="compositionally biased region" description="Basic and acidic residues" evidence="1">
    <location>
        <begin position="85"/>
        <end position="102"/>
    </location>
</feature>
<feature type="compositionally biased region" description="Low complexity" evidence="1">
    <location>
        <begin position="58"/>
        <end position="69"/>
    </location>
</feature>
<keyword evidence="3" id="KW-1185">Reference proteome</keyword>
<dbReference type="InterPro" id="IPR013218">
    <property type="entry name" value="Dsn1/Mis13"/>
</dbReference>
<dbReference type="PANTHER" id="PTHR14778">
    <property type="entry name" value="KINETOCHORE-ASSOCIATED PROTEIN DSN1 HOMOLOG"/>
    <property type="match status" value="1"/>
</dbReference>
<feature type="compositionally biased region" description="Basic residues" evidence="1">
    <location>
        <begin position="139"/>
        <end position="160"/>
    </location>
</feature>
<comment type="caution">
    <text evidence="2">The sequence shown here is derived from an EMBL/GenBank/DDBJ whole genome shotgun (WGS) entry which is preliminary data.</text>
</comment>
<accession>A0A9W8HF95</accession>
<reference evidence="2" key="1">
    <citation type="submission" date="2022-07" db="EMBL/GenBank/DDBJ databases">
        <title>Phylogenomic reconstructions and comparative analyses of Kickxellomycotina fungi.</title>
        <authorList>
            <person name="Reynolds N.K."/>
            <person name="Stajich J.E."/>
            <person name="Barry K."/>
            <person name="Grigoriev I.V."/>
            <person name="Crous P."/>
            <person name="Smith M.E."/>
        </authorList>
    </citation>
    <scope>NUCLEOTIDE SEQUENCE</scope>
    <source>
        <strain evidence="2">BCRC 34489</strain>
    </source>
</reference>
<dbReference type="OrthoDB" id="10249039at2759"/>
<evidence type="ECO:0000313" key="3">
    <source>
        <dbReference type="Proteomes" id="UP001140172"/>
    </source>
</evidence>